<accession>A0ABT7FJF5</accession>
<sequence>MMKMNGRWRVLGIAGLALCISQPVLGQVGSIPVGTINARIGDISYTSETLDVPSEGTSTAEFRALGPATTVSIQGHDPQAESIMSNVLSLDIMLMGSDASAAVTEATVSYFPKGMNEPFYSSDESGTQTQVVFEALSFDDGVPKAKGSFTALVCRKDDFFTEADQSDCLPVEGTFETALRKAG</sequence>
<evidence type="ECO:0000313" key="1">
    <source>
        <dbReference type="EMBL" id="MDK3075264.1"/>
    </source>
</evidence>
<keyword evidence="2" id="KW-1185">Reference proteome</keyword>
<reference evidence="1 2" key="1">
    <citation type="submission" date="2023-05" db="EMBL/GenBank/DDBJ databases">
        <title>Sedimentitalea sp. nov. JM2-8.</title>
        <authorList>
            <person name="Huang J."/>
        </authorList>
    </citation>
    <scope>NUCLEOTIDE SEQUENCE [LARGE SCALE GENOMIC DNA]</scope>
    <source>
        <strain evidence="1 2">JM2-8</strain>
    </source>
</reference>
<gene>
    <name evidence="1" type="ORF">QO034_19440</name>
</gene>
<dbReference type="Proteomes" id="UP001227126">
    <property type="component" value="Unassembled WGS sequence"/>
</dbReference>
<dbReference type="RefSeq" id="WP_284487193.1">
    <property type="nucleotide sequence ID" value="NZ_JASNJE010000033.1"/>
</dbReference>
<evidence type="ECO:0000313" key="2">
    <source>
        <dbReference type="Proteomes" id="UP001227126"/>
    </source>
</evidence>
<proteinExistence type="predicted"/>
<protein>
    <submittedName>
        <fullName evidence="1">Uncharacterized protein</fullName>
    </submittedName>
</protein>
<organism evidence="1 2">
    <name type="scientific">Sedimentitalea xiamensis</name>
    <dbReference type="NCBI Taxonomy" id="3050037"/>
    <lineage>
        <taxon>Bacteria</taxon>
        <taxon>Pseudomonadati</taxon>
        <taxon>Pseudomonadota</taxon>
        <taxon>Alphaproteobacteria</taxon>
        <taxon>Rhodobacterales</taxon>
        <taxon>Paracoccaceae</taxon>
        <taxon>Sedimentitalea</taxon>
    </lineage>
</organism>
<name>A0ABT7FJF5_9RHOB</name>
<comment type="caution">
    <text evidence="1">The sequence shown here is derived from an EMBL/GenBank/DDBJ whole genome shotgun (WGS) entry which is preliminary data.</text>
</comment>
<dbReference type="EMBL" id="JASNJE010000033">
    <property type="protein sequence ID" value="MDK3075264.1"/>
    <property type="molecule type" value="Genomic_DNA"/>
</dbReference>